<organism evidence="3 4">
    <name type="scientific">Papaver atlanticum</name>
    <dbReference type="NCBI Taxonomy" id="357466"/>
    <lineage>
        <taxon>Eukaryota</taxon>
        <taxon>Viridiplantae</taxon>
        <taxon>Streptophyta</taxon>
        <taxon>Embryophyta</taxon>
        <taxon>Tracheophyta</taxon>
        <taxon>Spermatophyta</taxon>
        <taxon>Magnoliopsida</taxon>
        <taxon>Ranunculales</taxon>
        <taxon>Papaveraceae</taxon>
        <taxon>Papaveroideae</taxon>
        <taxon>Papaver</taxon>
    </lineage>
</organism>
<comment type="similarity">
    <text evidence="1">Belongs to the TSR2 family.</text>
</comment>
<protein>
    <submittedName>
        <fullName evidence="3">Uncharacterized protein</fullName>
    </submittedName>
</protein>
<accession>A0AAD4S7U7</accession>
<name>A0AAD4S7U7_9MAGN</name>
<evidence type="ECO:0000256" key="2">
    <source>
        <dbReference type="ARBA" id="ARBA00022552"/>
    </source>
</evidence>
<gene>
    <name evidence="3" type="ORF">MKW98_001573</name>
</gene>
<dbReference type="AlphaFoldDB" id="A0AAD4S7U7"/>
<dbReference type="PANTHER" id="PTHR21250">
    <property type="entry name" value="PRE-RRNA-PROCESSING PROTEIN TSR2 HOMOLOG"/>
    <property type="match status" value="1"/>
</dbReference>
<comment type="caution">
    <text evidence="3">The sequence shown here is derived from an EMBL/GenBank/DDBJ whole genome shotgun (WGS) entry which is preliminary data.</text>
</comment>
<evidence type="ECO:0000313" key="3">
    <source>
        <dbReference type="EMBL" id="KAI3873924.1"/>
    </source>
</evidence>
<dbReference type="EMBL" id="JAJJMB010012717">
    <property type="protein sequence ID" value="KAI3873924.1"/>
    <property type="molecule type" value="Genomic_DNA"/>
</dbReference>
<dbReference type="Proteomes" id="UP001202328">
    <property type="component" value="Unassembled WGS sequence"/>
</dbReference>
<evidence type="ECO:0000256" key="1">
    <source>
        <dbReference type="ARBA" id="ARBA00006524"/>
    </source>
</evidence>
<reference evidence="3" key="1">
    <citation type="submission" date="2022-04" db="EMBL/GenBank/DDBJ databases">
        <title>A functionally conserved STORR gene fusion in Papaver species that diverged 16.8 million years ago.</title>
        <authorList>
            <person name="Catania T."/>
        </authorList>
    </citation>
    <scope>NUCLEOTIDE SEQUENCE</scope>
    <source>
        <strain evidence="3">S-188037</strain>
    </source>
</reference>
<keyword evidence="2" id="KW-0698">rRNA processing</keyword>
<dbReference type="InterPro" id="IPR019398">
    <property type="entry name" value="Pre-rRNA_process_TSR2"/>
</dbReference>
<dbReference type="GO" id="GO:0006364">
    <property type="term" value="P:rRNA processing"/>
    <property type="evidence" value="ECO:0007669"/>
    <property type="project" value="UniProtKB-KW"/>
</dbReference>
<proteinExistence type="inferred from homology"/>
<keyword evidence="4" id="KW-1185">Reference proteome</keyword>
<sequence length="214" mass="24469">MECASLKDVPAAPDQSAPQALSLFAEGICHILSHWVSLMTSVSVLKRLPKFQISEYLTENRGKFMSEEVKQLADDIFIWFAQSKDEREVKSLEYLIQEILLSKLNISVVDGSILLVSSKLEMLHQDLVQGNLESVEELRKSSTSRIGQKTFGRMKKEERLRSFFQRKMSPHPNITKQSKKSSIVKDMKNTSKRHARKHARKLQLLLSSLHISDC</sequence>
<evidence type="ECO:0000313" key="4">
    <source>
        <dbReference type="Proteomes" id="UP001202328"/>
    </source>
</evidence>